<dbReference type="GeneID" id="24843354"/>
<evidence type="ECO:0000313" key="1">
    <source>
        <dbReference type="EMBL" id="AKB53196.1"/>
    </source>
</evidence>
<dbReference type="Proteomes" id="UP000033033">
    <property type="component" value="Chromosome"/>
</dbReference>
<reference evidence="1 2" key="1">
    <citation type="submission" date="2014-07" db="EMBL/GenBank/DDBJ databases">
        <title>Methanogenic archaea and the global carbon cycle.</title>
        <authorList>
            <person name="Henriksen J.R."/>
            <person name="Luke J."/>
            <person name="Reinhart S."/>
            <person name="Benedict M.N."/>
            <person name="Youngblut N.D."/>
            <person name="Metcalf M.E."/>
            <person name="Whitaker R.J."/>
            <person name="Metcalf W.W."/>
        </authorList>
    </citation>
    <scope>NUCLEOTIDE SEQUENCE [LARGE SCALE GENOMIC DNA]</scope>
    <source>
        <strain evidence="1 2">MS</strain>
    </source>
</reference>
<proteinExistence type="predicted"/>
<accession>A0A0E3LMK8</accession>
<dbReference type="HOGENOM" id="CLU_1187775_0_0_2"/>
<dbReference type="RefSeq" id="WP_048120553.1">
    <property type="nucleotide sequence ID" value="NZ_CP009528.1"/>
</dbReference>
<dbReference type="GO" id="GO:0005509">
    <property type="term" value="F:calcium ion binding"/>
    <property type="evidence" value="ECO:0007669"/>
    <property type="project" value="InterPro"/>
</dbReference>
<evidence type="ECO:0008006" key="3">
    <source>
        <dbReference type="Google" id="ProtNLM"/>
    </source>
</evidence>
<dbReference type="EMBL" id="CP009528">
    <property type="protein sequence ID" value="AKB53196.1"/>
    <property type="molecule type" value="Genomic_DNA"/>
</dbReference>
<dbReference type="InterPro" id="IPR013783">
    <property type="entry name" value="Ig-like_fold"/>
</dbReference>
<sequence length="233" mass="25366">MKTKLNRPFFFAILMCFMLMTTGITSASVDHPPVLNPIGSKTVYEGKTLSFTPTAKDPDGDKVTYSATGLPRGARLVASTGKFTWKPATGQKGNYIVTFSAKAKGLKDSEKVKITVLAENPKIKITSVSRYGTAGYASGTVKGVSTSAYRVAVFIYVPNLGWWNKPTWAHPLKTINCNGKWKCDIDTGGRDVYATKVAAFLVPKNYKPPELHGSSSLPSELYKKAVAHHEVSR</sequence>
<dbReference type="Gene3D" id="2.60.40.10">
    <property type="entry name" value="Immunoglobulins"/>
    <property type="match status" value="1"/>
</dbReference>
<organism evidence="1 2">
    <name type="scientific">Methanosarcina barkeri MS</name>
    <dbReference type="NCBI Taxonomy" id="1434108"/>
    <lineage>
        <taxon>Archaea</taxon>
        <taxon>Methanobacteriati</taxon>
        <taxon>Methanobacteriota</taxon>
        <taxon>Stenosarchaea group</taxon>
        <taxon>Methanomicrobia</taxon>
        <taxon>Methanosarcinales</taxon>
        <taxon>Methanosarcinaceae</taxon>
        <taxon>Methanosarcina</taxon>
    </lineage>
</organism>
<dbReference type="KEGG" id="mby:MSBRM_0198"/>
<dbReference type="SUPFAM" id="SSF49313">
    <property type="entry name" value="Cadherin-like"/>
    <property type="match status" value="1"/>
</dbReference>
<dbReference type="Pfam" id="PF05345">
    <property type="entry name" value="He_PIG"/>
    <property type="match status" value="1"/>
</dbReference>
<evidence type="ECO:0000313" key="2">
    <source>
        <dbReference type="Proteomes" id="UP000033033"/>
    </source>
</evidence>
<protein>
    <recommendedName>
        <fullName evidence="3">Dystroglycan-type cadherin-like domain-containing protein</fullName>
    </recommendedName>
</protein>
<name>A0A0E3LMK8_METBA</name>
<dbReference type="InterPro" id="IPR015919">
    <property type="entry name" value="Cadherin-like_sf"/>
</dbReference>
<dbReference type="AlphaFoldDB" id="A0A0E3LMK8"/>
<keyword evidence="2" id="KW-1185">Reference proteome</keyword>
<dbReference type="GO" id="GO:0016020">
    <property type="term" value="C:membrane"/>
    <property type="evidence" value="ECO:0007669"/>
    <property type="project" value="InterPro"/>
</dbReference>
<dbReference type="PATRIC" id="fig|1434108.4.peg.204"/>
<gene>
    <name evidence="1" type="ORF">MSBRM_0198</name>
</gene>